<dbReference type="AlphaFoldDB" id="A0A4S8QAN7"/>
<keyword evidence="2" id="KW-1185">Reference proteome</keyword>
<gene>
    <name evidence="1" type="ORF">FAB82_12285</name>
</gene>
<reference evidence="1 2" key="2">
    <citation type="submission" date="2019-05" db="EMBL/GenBank/DDBJ databases">
        <title>Glycomyces buryatensis sp. nov.</title>
        <authorList>
            <person name="Nikitina E."/>
        </authorList>
    </citation>
    <scope>NUCLEOTIDE SEQUENCE [LARGE SCALE GENOMIC DNA]</scope>
    <source>
        <strain evidence="1 2">18</strain>
    </source>
</reference>
<name>A0A4S8QAN7_9ACTN</name>
<comment type="caution">
    <text evidence="1">The sequence shown here is derived from an EMBL/GenBank/DDBJ whole genome shotgun (WGS) entry which is preliminary data.</text>
</comment>
<organism evidence="1 2">
    <name type="scientific">Glycomyces buryatensis</name>
    <dbReference type="NCBI Taxonomy" id="2570927"/>
    <lineage>
        <taxon>Bacteria</taxon>
        <taxon>Bacillati</taxon>
        <taxon>Actinomycetota</taxon>
        <taxon>Actinomycetes</taxon>
        <taxon>Glycomycetales</taxon>
        <taxon>Glycomycetaceae</taxon>
        <taxon>Glycomyces</taxon>
    </lineage>
</organism>
<dbReference type="Proteomes" id="UP000308760">
    <property type="component" value="Unassembled WGS sequence"/>
</dbReference>
<proteinExistence type="predicted"/>
<sequence>MEPLAIMALQLSNIEARSALPDAPVVEDRPSRLSKLTGGVTSARRSLIGRHLAAPARMPRPEVGRAA</sequence>
<reference evidence="2" key="1">
    <citation type="submission" date="2019-04" db="EMBL/GenBank/DDBJ databases">
        <title>Nocardioides xinjiangensis sp. nov.</title>
        <authorList>
            <person name="Liu S."/>
        </authorList>
    </citation>
    <scope>NUCLEOTIDE SEQUENCE [LARGE SCALE GENOMIC DNA]</scope>
    <source>
        <strain evidence="2">18</strain>
    </source>
</reference>
<dbReference type="OrthoDB" id="5192654at2"/>
<evidence type="ECO:0000313" key="1">
    <source>
        <dbReference type="EMBL" id="THV41330.1"/>
    </source>
</evidence>
<dbReference type="EMBL" id="STGY01000046">
    <property type="protein sequence ID" value="THV41330.1"/>
    <property type="molecule type" value="Genomic_DNA"/>
</dbReference>
<evidence type="ECO:0000313" key="2">
    <source>
        <dbReference type="Proteomes" id="UP000308760"/>
    </source>
</evidence>
<protein>
    <submittedName>
        <fullName evidence="1">Uncharacterized protein</fullName>
    </submittedName>
</protein>
<dbReference type="RefSeq" id="WP_136534832.1">
    <property type="nucleotide sequence ID" value="NZ_STGY01000046.1"/>
</dbReference>
<accession>A0A4S8QAN7</accession>